<dbReference type="SUPFAM" id="SSF52096">
    <property type="entry name" value="ClpP/crotonase"/>
    <property type="match status" value="2"/>
</dbReference>
<dbReference type="Proteomes" id="UP001501570">
    <property type="component" value="Unassembled WGS sequence"/>
</dbReference>
<reference evidence="4" key="1">
    <citation type="journal article" date="2019" name="Int. J. Syst. Evol. Microbiol.">
        <title>The Global Catalogue of Microorganisms (GCM) 10K type strain sequencing project: providing services to taxonomists for standard genome sequencing and annotation.</title>
        <authorList>
            <consortium name="The Broad Institute Genomics Platform"/>
            <consortium name="The Broad Institute Genome Sequencing Center for Infectious Disease"/>
            <person name="Wu L."/>
            <person name="Ma J."/>
        </authorList>
    </citation>
    <scope>NUCLEOTIDE SEQUENCE [LARGE SCALE GENOMIC DNA]</scope>
    <source>
        <strain evidence="4">JCM 18304</strain>
    </source>
</reference>
<dbReference type="PANTHER" id="PTHR22855">
    <property type="entry name" value="ACETYL, PROPIONYL, PYRUVATE, AND GLUTACONYL CARBOXYLASE-RELATED"/>
    <property type="match status" value="1"/>
</dbReference>
<evidence type="ECO:0000313" key="3">
    <source>
        <dbReference type="EMBL" id="GAA5188972.1"/>
    </source>
</evidence>
<protein>
    <submittedName>
        <fullName evidence="3">Acyl-CoA carboxylase subunit beta</fullName>
    </submittedName>
</protein>
<dbReference type="InterPro" id="IPR029045">
    <property type="entry name" value="ClpP/crotonase-like_dom_sf"/>
</dbReference>
<proteinExistence type="predicted"/>
<dbReference type="InterPro" id="IPR034733">
    <property type="entry name" value="AcCoA_carboxyl_beta"/>
</dbReference>
<comment type="caution">
    <text evidence="3">The sequence shown here is derived from an EMBL/GenBank/DDBJ whole genome shotgun (WGS) entry which is preliminary data.</text>
</comment>
<dbReference type="Gene3D" id="3.90.226.10">
    <property type="entry name" value="2-enoyl-CoA Hydratase, Chain A, domain 1"/>
    <property type="match status" value="2"/>
</dbReference>
<dbReference type="Pfam" id="PF01039">
    <property type="entry name" value="Carboxyl_trans"/>
    <property type="match status" value="1"/>
</dbReference>
<dbReference type="PANTHER" id="PTHR22855:SF13">
    <property type="entry name" value="METHYLCROTONOYL-COA CARBOXYLASE BETA CHAIN, MITOCHONDRIAL"/>
    <property type="match status" value="1"/>
</dbReference>
<accession>A0ABP9S0D0</accession>
<dbReference type="EMBL" id="BAABJQ010000012">
    <property type="protein sequence ID" value="GAA5188972.1"/>
    <property type="molecule type" value="Genomic_DNA"/>
</dbReference>
<feature type="domain" description="CoA carboxyltransferase N-terminal" evidence="1">
    <location>
        <begin position="1"/>
        <end position="253"/>
    </location>
</feature>
<evidence type="ECO:0000259" key="2">
    <source>
        <dbReference type="PROSITE" id="PS50989"/>
    </source>
</evidence>
<gene>
    <name evidence="3" type="ORF">GCM10023322_40810</name>
</gene>
<dbReference type="PROSITE" id="PS50980">
    <property type="entry name" value="COA_CT_NTER"/>
    <property type="match status" value="1"/>
</dbReference>
<name>A0ABP9S0D0_9ACTN</name>
<evidence type="ECO:0000259" key="1">
    <source>
        <dbReference type="PROSITE" id="PS50980"/>
    </source>
</evidence>
<dbReference type="PROSITE" id="PS50989">
    <property type="entry name" value="COA_CT_CTER"/>
    <property type="match status" value="1"/>
</dbReference>
<dbReference type="InterPro" id="IPR011763">
    <property type="entry name" value="COA_CT_C"/>
</dbReference>
<feature type="domain" description="CoA carboxyltransferase C-terminal" evidence="2">
    <location>
        <begin position="257"/>
        <end position="492"/>
    </location>
</feature>
<sequence length="509" mass="54126">MSLDHESLEQLSKRVQVGGAERYHAANAAKGKLFARDRIALLVDQGSFVEDGRYANAQAEGLPADGVITGVAEVDGRRICLMANDSTVKAGSWGARTVEKIIRIIERAYATGVPMVYLVDSAGARITDQVDLFPGRRGAGNIFYNQVRASGSIPQACALFGPSAAGGAYIPAFCDVVAMVEGNASMYLGSDRMVEMVTGEKTTLEAMGGARVHCAESGVGHFLCKTEAEAIETIRRYLSFLPSNWQSAPPVTEAVPAPEVDVAALIPASERQAFDMRKVVRALLDGGEFFEIQALWAREVTVGFGRLDGAPIGVVANNSLHKGGVLFVDSADKATRFVQLCDAFNVPLLFLSDVPGFMVGSAVERQGIIRHGAKMITAISEATVPKICVVVRKAYGAGLYAMAGPGFAPDATIALPTAKIAVMGAEAAVNAVYANKIAALPDDEARAAFVADKRAEYERDIDIVRLASELVVDTIVEPSALRAELVIRFAAAAGKDRHFSRRRHGVTPV</sequence>
<organism evidence="3 4">
    <name type="scientific">Rugosimonospora acidiphila</name>
    <dbReference type="NCBI Taxonomy" id="556531"/>
    <lineage>
        <taxon>Bacteria</taxon>
        <taxon>Bacillati</taxon>
        <taxon>Actinomycetota</taxon>
        <taxon>Actinomycetes</taxon>
        <taxon>Micromonosporales</taxon>
        <taxon>Micromonosporaceae</taxon>
        <taxon>Rugosimonospora</taxon>
    </lineage>
</organism>
<dbReference type="InterPro" id="IPR045190">
    <property type="entry name" value="MCCB/AccD1-like"/>
</dbReference>
<dbReference type="RefSeq" id="WP_345631763.1">
    <property type="nucleotide sequence ID" value="NZ_BAABJQ010000012.1"/>
</dbReference>
<keyword evidence="4" id="KW-1185">Reference proteome</keyword>
<dbReference type="InterPro" id="IPR011762">
    <property type="entry name" value="COA_CT_N"/>
</dbReference>
<evidence type="ECO:0000313" key="4">
    <source>
        <dbReference type="Proteomes" id="UP001501570"/>
    </source>
</evidence>